<dbReference type="AlphaFoldDB" id="A0A1I6J8F1"/>
<sequence length="396" mass="44426">MKEYYRVHAAISLDAVVNNILETKKILKPDTKIMAVIKADGYGHGAIPIAEVLNDIVDAYGLALLEEAIEIRKMGITKPLLILGFTPEPQYKDMVKYDVMTTVFKYDMAEQIAKEAMKQNKIAKIHLAVDTGMSRIGFKTNEESIDIISRISKLEGIEINGCFTHFAKADEMDKSFSYEQLRRFNEFIIALEKKGIFIPIKHIANSAAIMEIPEANLDMVRSGISTYGLYPSDEVNRERLFLMPAMEIKSHISFLKELEEGIGVSYGLTAVTSRRTKVATIPVGYADGYSRSLSNKGRVLIRGRSAPILGRICMDQFMVDVTDVPGVQEGDVVTLVGRDGDEYIAVEEIADKSYSFNYETICAIGKRIPRVYYYQGKKVGTLDYYCCSESTYELNL</sequence>
<feature type="modified residue" description="N6-(pyridoxal phosphate)lysine" evidence="4 5">
    <location>
        <position position="38"/>
    </location>
</feature>
<gene>
    <name evidence="8" type="ORF">SAMN05661086_01454</name>
</gene>
<proteinExistence type="inferred from homology"/>
<dbReference type="Proteomes" id="UP000199659">
    <property type="component" value="Unassembled WGS sequence"/>
</dbReference>
<feature type="active site" description="Proton acceptor; specific for L-alanine" evidence="4">
    <location>
        <position position="266"/>
    </location>
</feature>
<keyword evidence="3 4" id="KW-0413">Isomerase</keyword>
<dbReference type="GO" id="GO:0009252">
    <property type="term" value="P:peptidoglycan biosynthetic process"/>
    <property type="evidence" value="ECO:0007669"/>
    <property type="project" value="TreeGrafter"/>
</dbReference>
<dbReference type="InterPro" id="IPR029066">
    <property type="entry name" value="PLP-binding_barrel"/>
</dbReference>
<dbReference type="Pfam" id="PF01168">
    <property type="entry name" value="Ala_racemase_N"/>
    <property type="match status" value="1"/>
</dbReference>
<comment type="pathway">
    <text evidence="4">Amino-acid biosynthesis; D-alanine biosynthesis; D-alanine from L-alanine: step 1/1.</text>
</comment>
<organism evidence="8 9">
    <name type="scientific">Anaeromicropila populeti</name>
    <dbReference type="NCBI Taxonomy" id="37658"/>
    <lineage>
        <taxon>Bacteria</taxon>
        <taxon>Bacillati</taxon>
        <taxon>Bacillota</taxon>
        <taxon>Clostridia</taxon>
        <taxon>Lachnospirales</taxon>
        <taxon>Lachnospiraceae</taxon>
        <taxon>Anaeromicropila</taxon>
    </lineage>
</organism>
<comment type="similarity">
    <text evidence="4">Belongs to the alanine racemase family.</text>
</comment>
<evidence type="ECO:0000313" key="8">
    <source>
        <dbReference type="EMBL" id="SFR75275.1"/>
    </source>
</evidence>
<dbReference type="HAMAP" id="MF_01201">
    <property type="entry name" value="Ala_racemase"/>
    <property type="match status" value="1"/>
</dbReference>
<feature type="domain" description="Alanine racemase C-terminal" evidence="7">
    <location>
        <begin position="245"/>
        <end position="373"/>
    </location>
</feature>
<reference evidence="8 9" key="1">
    <citation type="submission" date="2016-10" db="EMBL/GenBank/DDBJ databases">
        <authorList>
            <person name="de Groot N.N."/>
        </authorList>
    </citation>
    <scope>NUCLEOTIDE SEQUENCE [LARGE SCALE GENOMIC DNA]</scope>
    <source>
        <strain evidence="8 9">743A</strain>
    </source>
</reference>
<dbReference type="InterPro" id="IPR009006">
    <property type="entry name" value="Ala_racemase/Decarboxylase_C"/>
</dbReference>
<feature type="binding site" evidence="4 6">
    <location>
        <position position="314"/>
    </location>
    <ligand>
        <name>substrate</name>
    </ligand>
</feature>
<dbReference type="Pfam" id="PF00842">
    <property type="entry name" value="Ala_racemase_C"/>
    <property type="match status" value="1"/>
</dbReference>
<name>A0A1I6J8F1_9FIRM</name>
<feature type="active site" description="Proton acceptor; specific for D-alanine" evidence="4">
    <location>
        <position position="38"/>
    </location>
</feature>
<evidence type="ECO:0000256" key="4">
    <source>
        <dbReference type="HAMAP-Rule" id="MF_01201"/>
    </source>
</evidence>
<dbReference type="UniPathway" id="UPA00042">
    <property type="reaction ID" value="UER00497"/>
</dbReference>
<dbReference type="PRINTS" id="PR00992">
    <property type="entry name" value="ALARACEMASE"/>
</dbReference>
<keyword evidence="2 4" id="KW-0663">Pyridoxal phosphate</keyword>
<evidence type="ECO:0000259" key="7">
    <source>
        <dbReference type="SMART" id="SM01005"/>
    </source>
</evidence>
<evidence type="ECO:0000256" key="2">
    <source>
        <dbReference type="ARBA" id="ARBA00022898"/>
    </source>
</evidence>
<dbReference type="Gene3D" id="2.40.37.10">
    <property type="entry name" value="Lyase, Ornithine Decarboxylase, Chain A, domain 1"/>
    <property type="match status" value="1"/>
</dbReference>
<dbReference type="EMBL" id="FOYZ01000005">
    <property type="protein sequence ID" value="SFR75275.1"/>
    <property type="molecule type" value="Genomic_DNA"/>
</dbReference>
<dbReference type="GO" id="GO:0030632">
    <property type="term" value="P:D-alanine biosynthetic process"/>
    <property type="evidence" value="ECO:0007669"/>
    <property type="project" value="UniProtKB-UniRule"/>
</dbReference>
<accession>A0A1I6J8F1</accession>
<comment type="cofactor">
    <cofactor evidence="1 4 5">
        <name>pyridoxal 5'-phosphate</name>
        <dbReference type="ChEBI" id="CHEBI:597326"/>
    </cofactor>
</comment>
<dbReference type="SUPFAM" id="SSF51419">
    <property type="entry name" value="PLP-binding barrel"/>
    <property type="match status" value="1"/>
</dbReference>
<evidence type="ECO:0000256" key="3">
    <source>
        <dbReference type="ARBA" id="ARBA00023235"/>
    </source>
</evidence>
<dbReference type="NCBIfam" id="TIGR00492">
    <property type="entry name" value="alr"/>
    <property type="match status" value="1"/>
</dbReference>
<evidence type="ECO:0000256" key="6">
    <source>
        <dbReference type="PIRSR" id="PIRSR600821-52"/>
    </source>
</evidence>
<dbReference type="PROSITE" id="PS00395">
    <property type="entry name" value="ALANINE_RACEMASE"/>
    <property type="match status" value="1"/>
</dbReference>
<dbReference type="PANTHER" id="PTHR30511:SF0">
    <property type="entry name" value="ALANINE RACEMASE, CATABOLIC-RELATED"/>
    <property type="match status" value="1"/>
</dbReference>
<dbReference type="GO" id="GO:0005829">
    <property type="term" value="C:cytosol"/>
    <property type="evidence" value="ECO:0007669"/>
    <property type="project" value="TreeGrafter"/>
</dbReference>
<keyword evidence="9" id="KW-1185">Reference proteome</keyword>
<feature type="binding site" evidence="4 6">
    <location>
        <position position="135"/>
    </location>
    <ligand>
        <name>substrate</name>
    </ligand>
</feature>
<evidence type="ECO:0000256" key="1">
    <source>
        <dbReference type="ARBA" id="ARBA00001933"/>
    </source>
</evidence>
<dbReference type="Gene3D" id="3.20.20.10">
    <property type="entry name" value="Alanine racemase"/>
    <property type="match status" value="1"/>
</dbReference>
<dbReference type="InterPro" id="IPR000821">
    <property type="entry name" value="Ala_racemase"/>
</dbReference>
<comment type="function">
    <text evidence="4">Catalyzes the interconversion of L-alanine and D-alanine. May also act on other amino acids.</text>
</comment>
<dbReference type="InterPro" id="IPR001608">
    <property type="entry name" value="Ala_racemase_N"/>
</dbReference>
<comment type="catalytic activity">
    <reaction evidence="4">
        <text>L-alanine = D-alanine</text>
        <dbReference type="Rhea" id="RHEA:20249"/>
        <dbReference type="ChEBI" id="CHEBI:57416"/>
        <dbReference type="ChEBI" id="CHEBI:57972"/>
        <dbReference type="EC" id="5.1.1.1"/>
    </reaction>
</comment>
<protein>
    <recommendedName>
        <fullName evidence="4">Alanine racemase</fullName>
        <ecNumber evidence="4">5.1.1.1</ecNumber>
    </recommendedName>
</protein>
<dbReference type="CDD" id="cd00430">
    <property type="entry name" value="PLPDE_III_AR"/>
    <property type="match status" value="1"/>
</dbReference>
<dbReference type="GO" id="GO:0030170">
    <property type="term" value="F:pyridoxal phosphate binding"/>
    <property type="evidence" value="ECO:0007669"/>
    <property type="project" value="UniProtKB-UniRule"/>
</dbReference>
<dbReference type="InterPro" id="IPR020622">
    <property type="entry name" value="Ala_racemase_pyridoxalP-BS"/>
</dbReference>
<dbReference type="RefSeq" id="WP_092560031.1">
    <property type="nucleotide sequence ID" value="NZ_FOYZ01000005.1"/>
</dbReference>
<dbReference type="FunFam" id="3.20.20.10:FF:000002">
    <property type="entry name" value="Alanine racemase"/>
    <property type="match status" value="1"/>
</dbReference>
<evidence type="ECO:0000256" key="5">
    <source>
        <dbReference type="PIRSR" id="PIRSR600821-50"/>
    </source>
</evidence>
<dbReference type="InterPro" id="IPR011079">
    <property type="entry name" value="Ala_racemase_C"/>
</dbReference>
<dbReference type="SMART" id="SM01005">
    <property type="entry name" value="Ala_racemase_C"/>
    <property type="match status" value="1"/>
</dbReference>
<evidence type="ECO:0000313" key="9">
    <source>
        <dbReference type="Proteomes" id="UP000199659"/>
    </source>
</evidence>
<dbReference type="SUPFAM" id="SSF50621">
    <property type="entry name" value="Alanine racemase C-terminal domain-like"/>
    <property type="match status" value="1"/>
</dbReference>
<dbReference type="EC" id="5.1.1.1" evidence="4"/>
<dbReference type="GO" id="GO:0008784">
    <property type="term" value="F:alanine racemase activity"/>
    <property type="evidence" value="ECO:0007669"/>
    <property type="project" value="UniProtKB-UniRule"/>
</dbReference>
<dbReference type="STRING" id="37658.SAMN05661086_01454"/>
<dbReference type="PANTHER" id="PTHR30511">
    <property type="entry name" value="ALANINE RACEMASE"/>
    <property type="match status" value="1"/>
</dbReference>
<dbReference type="OrthoDB" id="9813814at2"/>